<dbReference type="InterPro" id="IPR000223">
    <property type="entry name" value="Pept_S26A_signal_pept_1"/>
</dbReference>
<dbReference type="Gene3D" id="2.10.109.10">
    <property type="entry name" value="Umud Fragment, subunit A"/>
    <property type="match status" value="1"/>
</dbReference>
<dbReference type="NCBIfam" id="TIGR02227">
    <property type="entry name" value="sigpep_I_bact"/>
    <property type="match status" value="1"/>
</dbReference>
<evidence type="ECO:0000259" key="7">
    <source>
        <dbReference type="Pfam" id="PF10502"/>
    </source>
</evidence>
<gene>
    <name evidence="8" type="primary">lepB</name>
    <name evidence="8" type="ORF">ACFQNG_15185</name>
</gene>
<keyword evidence="6" id="KW-0472">Membrane</keyword>
<feature type="transmembrane region" description="Helical" evidence="6">
    <location>
        <begin position="21"/>
        <end position="41"/>
    </location>
</feature>
<keyword evidence="6" id="KW-0645">Protease</keyword>
<feature type="domain" description="Peptidase S26" evidence="7">
    <location>
        <begin position="20"/>
        <end position="172"/>
    </location>
</feature>
<reference evidence="9" key="1">
    <citation type="journal article" date="2019" name="Int. J. Syst. Evol. Microbiol.">
        <title>The Global Catalogue of Microorganisms (GCM) 10K type strain sequencing project: providing services to taxonomists for standard genome sequencing and annotation.</title>
        <authorList>
            <consortium name="The Broad Institute Genomics Platform"/>
            <consortium name="The Broad Institute Genome Sequencing Center for Infectious Disease"/>
            <person name="Wu L."/>
            <person name="Ma J."/>
        </authorList>
    </citation>
    <scope>NUCLEOTIDE SEQUENCE [LARGE SCALE GENOMIC DNA]</scope>
    <source>
        <strain evidence="9">CGMCC 1.12942</strain>
    </source>
</reference>
<keyword evidence="9" id="KW-1185">Reference proteome</keyword>
<accession>A0ABW2RNR4</accession>
<dbReference type="RefSeq" id="WP_379866282.1">
    <property type="nucleotide sequence ID" value="NZ_JBHTBW010000047.1"/>
</dbReference>
<dbReference type="PRINTS" id="PR00727">
    <property type="entry name" value="LEADERPTASE"/>
</dbReference>
<keyword evidence="5 6" id="KW-0378">Hydrolase</keyword>
<dbReference type="CDD" id="cd06530">
    <property type="entry name" value="S26_SPase_I"/>
    <property type="match status" value="1"/>
</dbReference>
<dbReference type="PANTHER" id="PTHR43390">
    <property type="entry name" value="SIGNAL PEPTIDASE I"/>
    <property type="match status" value="1"/>
</dbReference>
<evidence type="ECO:0000313" key="8">
    <source>
        <dbReference type="EMBL" id="MFC7442431.1"/>
    </source>
</evidence>
<protein>
    <recommendedName>
        <fullName evidence="4 6">Signal peptidase I</fullName>
        <ecNumber evidence="4 6">3.4.21.89</ecNumber>
    </recommendedName>
</protein>
<dbReference type="EC" id="3.4.21.89" evidence="4 6"/>
<dbReference type="EMBL" id="JBHTBW010000047">
    <property type="protein sequence ID" value="MFC7442431.1"/>
    <property type="molecule type" value="Genomic_DNA"/>
</dbReference>
<evidence type="ECO:0000313" key="9">
    <source>
        <dbReference type="Proteomes" id="UP001596500"/>
    </source>
</evidence>
<dbReference type="PROSITE" id="PS00761">
    <property type="entry name" value="SPASE_I_3"/>
    <property type="match status" value="1"/>
</dbReference>
<dbReference type="GO" id="GO:0009003">
    <property type="term" value="F:signal peptidase activity"/>
    <property type="evidence" value="ECO:0007669"/>
    <property type="project" value="UniProtKB-EC"/>
</dbReference>
<evidence type="ECO:0000256" key="6">
    <source>
        <dbReference type="RuleBase" id="RU362042"/>
    </source>
</evidence>
<sequence length="180" mass="20689">MKLPMSRSERLRRRRRIRAREWTVAVLLAVSLAVMIRIFVFEPFNVVGPSMQTTLETGNLILVNKLVYRFGEPRRGEVVVFHAPHHKDYVKRVIALPGETVEAKNNKILINGKIMEEPYLVAEMRTRDFDLVKVPPGKVFVLGDNRLDSTDSRVIGPIGMSAIVGRAEIVYWPFNHWKLL</sequence>
<keyword evidence="6" id="KW-1133">Transmembrane helix</keyword>
<evidence type="ECO:0000256" key="3">
    <source>
        <dbReference type="ARBA" id="ARBA00009370"/>
    </source>
</evidence>
<evidence type="ECO:0000256" key="5">
    <source>
        <dbReference type="ARBA" id="ARBA00022801"/>
    </source>
</evidence>
<dbReference type="PANTHER" id="PTHR43390:SF1">
    <property type="entry name" value="CHLOROPLAST PROCESSING PEPTIDASE"/>
    <property type="match status" value="1"/>
</dbReference>
<evidence type="ECO:0000256" key="4">
    <source>
        <dbReference type="ARBA" id="ARBA00013208"/>
    </source>
</evidence>
<comment type="caution">
    <text evidence="8">The sequence shown here is derived from an EMBL/GenBank/DDBJ whole genome shotgun (WGS) entry which is preliminary data.</text>
</comment>
<comment type="similarity">
    <text evidence="3 6">Belongs to the peptidase S26 family.</text>
</comment>
<evidence type="ECO:0000256" key="2">
    <source>
        <dbReference type="ARBA" id="ARBA00004401"/>
    </source>
</evidence>
<comment type="catalytic activity">
    <reaction evidence="1 6">
        <text>Cleavage of hydrophobic, N-terminal signal or leader sequences from secreted and periplasmic proteins.</text>
        <dbReference type="EC" id="3.4.21.89"/>
    </reaction>
</comment>
<keyword evidence="6" id="KW-0812">Transmembrane</keyword>
<comment type="subcellular location">
    <subcellularLocation>
        <location evidence="2">Cell membrane</location>
        <topology evidence="2">Single-pass type II membrane protein</topology>
    </subcellularLocation>
    <subcellularLocation>
        <location evidence="6">Membrane</location>
        <topology evidence="6">Single-pass type II membrane protein</topology>
    </subcellularLocation>
</comment>
<organism evidence="8 9">
    <name type="scientific">Laceyella putida</name>
    <dbReference type="NCBI Taxonomy" id="110101"/>
    <lineage>
        <taxon>Bacteria</taxon>
        <taxon>Bacillati</taxon>
        <taxon>Bacillota</taxon>
        <taxon>Bacilli</taxon>
        <taxon>Bacillales</taxon>
        <taxon>Thermoactinomycetaceae</taxon>
        <taxon>Laceyella</taxon>
    </lineage>
</organism>
<proteinExistence type="inferred from homology"/>
<dbReference type="InterPro" id="IPR019758">
    <property type="entry name" value="Pept_S26A_signal_pept_1_CS"/>
</dbReference>
<evidence type="ECO:0000256" key="1">
    <source>
        <dbReference type="ARBA" id="ARBA00000677"/>
    </source>
</evidence>
<dbReference type="Proteomes" id="UP001596500">
    <property type="component" value="Unassembled WGS sequence"/>
</dbReference>
<dbReference type="InterPro" id="IPR036286">
    <property type="entry name" value="LexA/Signal_pep-like_sf"/>
</dbReference>
<dbReference type="InterPro" id="IPR019533">
    <property type="entry name" value="Peptidase_S26"/>
</dbReference>
<name>A0ABW2RNR4_9BACL</name>
<dbReference type="SUPFAM" id="SSF51306">
    <property type="entry name" value="LexA/Signal peptidase"/>
    <property type="match status" value="1"/>
</dbReference>
<dbReference type="Pfam" id="PF10502">
    <property type="entry name" value="Peptidase_S26"/>
    <property type="match status" value="1"/>
</dbReference>